<dbReference type="EMBL" id="CCYA01000243">
    <property type="protein sequence ID" value="CEH14422.1"/>
    <property type="molecule type" value="Genomic_DNA"/>
</dbReference>
<keyword evidence="2" id="KW-1185">Reference proteome</keyword>
<sequence>MTATAAELSDLAGARDEESLKFQSQVYNNPTRISASVRASRAGRSRMPWRRNIFRVESWS</sequence>
<evidence type="ECO:0000313" key="2">
    <source>
        <dbReference type="Proteomes" id="UP000054845"/>
    </source>
</evidence>
<organism evidence="1 2">
    <name type="scientific">Ceraceosorus bombacis</name>
    <dbReference type="NCBI Taxonomy" id="401625"/>
    <lineage>
        <taxon>Eukaryota</taxon>
        <taxon>Fungi</taxon>
        <taxon>Dikarya</taxon>
        <taxon>Basidiomycota</taxon>
        <taxon>Ustilaginomycotina</taxon>
        <taxon>Exobasidiomycetes</taxon>
        <taxon>Ceraceosorales</taxon>
        <taxon>Ceraceosoraceae</taxon>
        <taxon>Ceraceosorus</taxon>
    </lineage>
</organism>
<dbReference type="Proteomes" id="UP000054845">
    <property type="component" value="Unassembled WGS sequence"/>
</dbReference>
<proteinExistence type="predicted"/>
<name>A0A0P1BFI5_9BASI</name>
<protein>
    <submittedName>
        <fullName evidence="1">Uncharacterized protein</fullName>
    </submittedName>
</protein>
<accession>A0A0P1BFI5</accession>
<reference evidence="1 2" key="1">
    <citation type="submission" date="2014-09" db="EMBL/GenBank/DDBJ databases">
        <authorList>
            <person name="Magalhaes I.L.F."/>
            <person name="Oliveira U."/>
            <person name="Santos F.R."/>
            <person name="Vidigal T.H.D.A."/>
            <person name="Brescovit A.D."/>
            <person name="Santos A.J."/>
        </authorList>
    </citation>
    <scope>NUCLEOTIDE SEQUENCE [LARGE SCALE GENOMIC DNA]</scope>
</reference>
<evidence type="ECO:0000313" key="1">
    <source>
        <dbReference type="EMBL" id="CEH14422.1"/>
    </source>
</evidence>
<dbReference type="AlphaFoldDB" id="A0A0P1BFI5"/>